<comment type="similarity">
    <text evidence="2">Belongs to the EMP24/GP25L family.</text>
</comment>
<gene>
    <name evidence="11" type="primary">ERV25</name>
    <name evidence="11" type="ORF">IWQ62_004860</name>
</gene>
<keyword evidence="6 8" id="KW-0472">Membrane</keyword>
<keyword evidence="12" id="KW-1185">Reference proteome</keyword>
<evidence type="ECO:0000256" key="3">
    <source>
        <dbReference type="ARBA" id="ARBA00022692"/>
    </source>
</evidence>
<keyword evidence="4 9" id="KW-0732">Signal</keyword>
<dbReference type="Proteomes" id="UP001150925">
    <property type="component" value="Unassembled WGS sequence"/>
</dbReference>
<dbReference type="AlphaFoldDB" id="A0A9W8E585"/>
<proteinExistence type="inferred from homology"/>
<comment type="caution">
    <text evidence="11">The sequence shown here is derived from an EMBL/GenBank/DDBJ whole genome shotgun (WGS) entry which is preliminary data.</text>
</comment>
<keyword evidence="3 8" id="KW-0812">Transmembrane</keyword>
<keyword evidence="7" id="KW-0175">Coiled coil</keyword>
<dbReference type="InterPro" id="IPR009038">
    <property type="entry name" value="GOLD_dom"/>
</dbReference>
<evidence type="ECO:0000259" key="10">
    <source>
        <dbReference type="SMART" id="SM01190"/>
    </source>
</evidence>
<protein>
    <submittedName>
        <fullName evidence="11">Vesicle coat component</fullName>
    </submittedName>
</protein>
<name>A0A9W8E585_9FUNG</name>
<evidence type="ECO:0000256" key="8">
    <source>
        <dbReference type="SAM" id="Phobius"/>
    </source>
</evidence>
<evidence type="ECO:0000313" key="12">
    <source>
        <dbReference type="Proteomes" id="UP001150925"/>
    </source>
</evidence>
<feature type="domain" description="GOLD" evidence="10">
    <location>
        <begin position="20"/>
        <end position="209"/>
    </location>
</feature>
<dbReference type="GO" id="GO:0016020">
    <property type="term" value="C:membrane"/>
    <property type="evidence" value="ECO:0007669"/>
    <property type="project" value="UniProtKB-SubCell"/>
</dbReference>
<dbReference type="InterPro" id="IPR015720">
    <property type="entry name" value="Emp24-like"/>
</dbReference>
<accession>A0A9W8E585</accession>
<evidence type="ECO:0000256" key="7">
    <source>
        <dbReference type="SAM" id="Coils"/>
    </source>
</evidence>
<evidence type="ECO:0000256" key="2">
    <source>
        <dbReference type="ARBA" id="ARBA00007104"/>
    </source>
</evidence>
<evidence type="ECO:0000256" key="5">
    <source>
        <dbReference type="ARBA" id="ARBA00022989"/>
    </source>
</evidence>
<evidence type="ECO:0000256" key="4">
    <source>
        <dbReference type="ARBA" id="ARBA00022729"/>
    </source>
</evidence>
<dbReference type="Pfam" id="PF01105">
    <property type="entry name" value="EMP24_GP25L"/>
    <property type="match status" value="1"/>
</dbReference>
<feature type="transmembrane region" description="Helical" evidence="8">
    <location>
        <begin position="184"/>
        <end position="204"/>
    </location>
</feature>
<feature type="coiled-coil region" evidence="7">
    <location>
        <begin position="133"/>
        <end position="160"/>
    </location>
</feature>
<evidence type="ECO:0000256" key="6">
    <source>
        <dbReference type="ARBA" id="ARBA00023136"/>
    </source>
</evidence>
<evidence type="ECO:0000313" key="11">
    <source>
        <dbReference type="EMBL" id="KAJ1958699.1"/>
    </source>
</evidence>
<dbReference type="PROSITE" id="PS51257">
    <property type="entry name" value="PROKAR_LIPOPROTEIN"/>
    <property type="match status" value="1"/>
</dbReference>
<keyword evidence="5 8" id="KW-1133">Transmembrane helix</keyword>
<dbReference type="OrthoDB" id="759142at2759"/>
<sequence>MRLANGLWWGALLGCGLVSAIKFDLTSFPEGLKEEKCLSQWAPKDTHVKVKAKVGPGAGQRVEMRVYDLSPSSNVYASRHSVDNVVTEFTTHEHSDVVVCFRNILEGSTGADGRSRPVTFSMDVGASSVDYRAVMAEEKLKPLEAELAKLEKYLEEVDDQLYYMRRRERKLRNTNESTNERVKFLGVLSLVVLVGSGLWQIFYLRRFFQQKKLM</sequence>
<evidence type="ECO:0000256" key="1">
    <source>
        <dbReference type="ARBA" id="ARBA00004479"/>
    </source>
</evidence>
<comment type="subcellular location">
    <subcellularLocation>
        <location evidence="1">Membrane</location>
        <topology evidence="1">Single-pass type I membrane protein</topology>
    </subcellularLocation>
</comment>
<evidence type="ECO:0000256" key="9">
    <source>
        <dbReference type="SAM" id="SignalP"/>
    </source>
</evidence>
<organism evidence="11 12">
    <name type="scientific">Dispira parvispora</name>
    <dbReference type="NCBI Taxonomy" id="1520584"/>
    <lineage>
        <taxon>Eukaryota</taxon>
        <taxon>Fungi</taxon>
        <taxon>Fungi incertae sedis</taxon>
        <taxon>Zoopagomycota</taxon>
        <taxon>Kickxellomycotina</taxon>
        <taxon>Dimargaritomycetes</taxon>
        <taxon>Dimargaritales</taxon>
        <taxon>Dimargaritaceae</taxon>
        <taxon>Dispira</taxon>
    </lineage>
</organism>
<dbReference type="EMBL" id="JANBPY010001758">
    <property type="protein sequence ID" value="KAJ1958699.1"/>
    <property type="molecule type" value="Genomic_DNA"/>
</dbReference>
<dbReference type="SMART" id="SM01190">
    <property type="entry name" value="EMP24_GP25L"/>
    <property type="match status" value="1"/>
</dbReference>
<feature type="signal peptide" evidence="9">
    <location>
        <begin position="1"/>
        <end position="20"/>
    </location>
</feature>
<dbReference type="PANTHER" id="PTHR22811">
    <property type="entry name" value="TRANSMEMBRANE EMP24 DOMAIN-CONTAINING PROTEIN"/>
    <property type="match status" value="1"/>
</dbReference>
<reference evidence="11" key="1">
    <citation type="submission" date="2022-07" db="EMBL/GenBank/DDBJ databases">
        <title>Phylogenomic reconstructions and comparative analyses of Kickxellomycotina fungi.</title>
        <authorList>
            <person name="Reynolds N.K."/>
            <person name="Stajich J.E."/>
            <person name="Barry K."/>
            <person name="Grigoriev I.V."/>
            <person name="Crous P."/>
            <person name="Smith M.E."/>
        </authorList>
    </citation>
    <scope>NUCLEOTIDE SEQUENCE</scope>
    <source>
        <strain evidence="11">RSA 1196</strain>
    </source>
</reference>
<feature type="chain" id="PRO_5040963485" evidence="9">
    <location>
        <begin position="21"/>
        <end position="214"/>
    </location>
</feature>